<gene>
    <name evidence="4" type="ORF">ACFQ03_10990</name>
</gene>
<evidence type="ECO:0000256" key="1">
    <source>
        <dbReference type="ARBA" id="ARBA00023125"/>
    </source>
</evidence>
<dbReference type="PANTHER" id="PTHR30290:SF72">
    <property type="entry name" value="HTH-TYPE TRANSCRIPTIONAL REGULATOR SGRR"/>
    <property type="match status" value="1"/>
</dbReference>
<organism evidence="4 5">
    <name type="scientific">Paenibacillus residui</name>
    <dbReference type="NCBI Taxonomy" id="629724"/>
    <lineage>
        <taxon>Bacteria</taxon>
        <taxon>Bacillati</taxon>
        <taxon>Bacillota</taxon>
        <taxon>Bacilli</taxon>
        <taxon>Bacillales</taxon>
        <taxon>Paenibacillaceae</taxon>
        <taxon>Paenibacillus</taxon>
    </lineage>
</organism>
<dbReference type="Pfam" id="PF12793">
    <property type="entry name" value="SgrR_N"/>
    <property type="match status" value="1"/>
</dbReference>
<name>A0ABW3D888_9BACL</name>
<reference evidence="5" key="1">
    <citation type="journal article" date="2019" name="Int. J. Syst. Evol. Microbiol.">
        <title>The Global Catalogue of Microorganisms (GCM) 10K type strain sequencing project: providing services to taxonomists for standard genome sequencing and annotation.</title>
        <authorList>
            <consortium name="The Broad Institute Genomics Platform"/>
            <consortium name="The Broad Institute Genome Sequencing Center for Infectious Disease"/>
            <person name="Wu L."/>
            <person name="Ma J."/>
        </authorList>
    </citation>
    <scope>NUCLEOTIDE SEQUENCE [LARGE SCALE GENOMIC DNA]</scope>
    <source>
        <strain evidence="5">CCUG 57263</strain>
    </source>
</reference>
<evidence type="ECO:0000259" key="2">
    <source>
        <dbReference type="Pfam" id="PF00496"/>
    </source>
</evidence>
<dbReference type="PANTHER" id="PTHR30290">
    <property type="entry name" value="PERIPLASMIC BINDING COMPONENT OF ABC TRANSPORTER"/>
    <property type="match status" value="1"/>
</dbReference>
<dbReference type="InterPro" id="IPR000914">
    <property type="entry name" value="SBP_5_dom"/>
</dbReference>
<dbReference type="Gene3D" id="3.10.105.10">
    <property type="entry name" value="Dipeptide-binding Protein, Domain 3"/>
    <property type="match status" value="1"/>
</dbReference>
<dbReference type="InterPro" id="IPR039424">
    <property type="entry name" value="SBP_5"/>
</dbReference>
<dbReference type="Gene3D" id="3.40.190.10">
    <property type="entry name" value="Periplasmic binding protein-like II"/>
    <property type="match status" value="1"/>
</dbReference>
<dbReference type="Proteomes" id="UP001597120">
    <property type="component" value="Unassembled WGS sequence"/>
</dbReference>
<evidence type="ECO:0000313" key="5">
    <source>
        <dbReference type="Proteomes" id="UP001597120"/>
    </source>
</evidence>
<dbReference type="SUPFAM" id="SSF53850">
    <property type="entry name" value="Periplasmic binding protein-like II"/>
    <property type="match status" value="1"/>
</dbReference>
<keyword evidence="1" id="KW-0238">DNA-binding</keyword>
<dbReference type="InterPro" id="IPR025370">
    <property type="entry name" value="SgrR_HTH_N"/>
</dbReference>
<keyword evidence="5" id="KW-1185">Reference proteome</keyword>
<sequence>MIMTRHYLKWRQMYAHISEGEPIEVKLDELADALECTHRNVILILKRMSEAGWLDWRPERGRGKRSTLTFLKPVEEMALHAAKQLVEKKDLKGALEQIHSPLLPSSLKETFHDWLYSYFGYSKENGAGFPVDTLRFPMSQPIYSLDPIYIRYASELHLVSQLFDSLVRRHPLTGEIEPHLAHAWETDAARTQWTFYLRKGILFHHGREMRAQDAAYSLNRLRKLEEKSLYRWIYSDIEEASASDATTLIVRLKRKNELFLPFLCTSRASIVPEDIGEQSATAFERMPVGTGPFKLTQNDHNMCVLEAFPFYFQGRAHLDRVEIWKLPDLHDPHQNKLDSFQIIHNFRLPDKAAGGWNQVKHQGTTCKFITLNMLKEGPLQRKLLRKAIFSSVNRKRILDSLAGDVIYPADGFLHKAEGEYKEVNGEEASEQLRAAGYNGEMLSLCTIPQYENDARLFQKVCRESGIRVELTLLPLEQFQGEDRLRHDLILFSIMLDRDTELRLIDLYQSILQHSAGAVADLLANKIRELTLEPDASRRSALLLELEERLKTDDILLFLYQKHLKTVYHPSVKGISLDSLEWVQFKDIWFKP</sequence>
<dbReference type="RefSeq" id="WP_379288123.1">
    <property type="nucleotide sequence ID" value="NZ_JBHTIU010000034.1"/>
</dbReference>
<proteinExistence type="predicted"/>
<evidence type="ECO:0000259" key="3">
    <source>
        <dbReference type="Pfam" id="PF12793"/>
    </source>
</evidence>
<feature type="domain" description="Transcriptional regulator SgrR N-terminal HTH" evidence="3">
    <location>
        <begin position="9"/>
        <end position="99"/>
    </location>
</feature>
<protein>
    <submittedName>
        <fullName evidence="4">ABC transporter substrate-binding protein</fullName>
    </submittedName>
</protein>
<comment type="caution">
    <text evidence="4">The sequence shown here is derived from an EMBL/GenBank/DDBJ whole genome shotgun (WGS) entry which is preliminary data.</text>
</comment>
<dbReference type="EMBL" id="JBHTIU010000034">
    <property type="protein sequence ID" value="MFD0869677.1"/>
    <property type="molecule type" value="Genomic_DNA"/>
</dbReference>
<feature type="domain" description="Solute-binding protein family 5" evidence="2">
    <location>
        <begin position="175"/>
        <end position="494"/>
    </location>
</feature>
<evidence type="ECO:0000313" key="4">
    <source>
        <dbReference type="EMBL" id="MFD0869677.1"/>
    </source>
</evidence>
<dbReference type="Pfam" id="PF00496">
    <property type="entry name" value="SBP_bac_5"/>
    <property type="match status" value="1"/>
</dbReference>
<accession>A0ABW3D888</accession>